<organism evidence="5 6">
    <name type="scientific">Paenibacillus chartarius</name>
    <dbReference type="NCBI Taxonomy" id="747481"/>
    <lineage>
        <taxon>Bacteria</taxon>
        <taxon>Bacillati</taxon>
        <taxon>Bacillota</taxon>
        <taxon>Bacilli</taxon>
        <taxon>Bacillales</taxon>
        <taxon>Paenibacillaceae</taxon>
        <taxon>Paenibacillus</taxon>
    </lineage>
</organism>
<dbReference type="EMBL" id="JBHLWN010000008">
    <property type="protein sequence ID" value="MFC0211026.1"/>
    <property type="molecule type" value="Genomic_DNA"/>
</dbReference>
<evidence type="ECO:0000256" key="3">
    <source>
        <dbReference type="ARBA" id="ARBA00023163"/>
    </source>
</evidence>
<name>A0ABV6DEF1_9BACL</name>
<dbReference type="InterPro" id="IPR036390">
    <property type="entry name" value="WH_DNA-bd_sf"/>
</dbReference>
<dbReference type="InterPro" id="IPR036388">
    <property type="entry name" value="WH-like_DNA-bd_sf"/>
</dbReference>
<protein>
    <submittedName>
        <fullName evidence="5">Winged helix-turn-helix transcriptional regulator</fullName>
    </submittedName>
</protein>
<dbReference type="Gene3D" id="1.10.10.10">
    <property type="entry name" value="Winged helix-like DNA-binding domain superfamily/Winged helix DNA-binding domain"/>
    <property type="match status" value="1"/>
</dbReference>
<dbReference type="PROSITE" id="PS51118">
    <property type="entry name" value="HTH_HXLR"/>
    <property type="match status" value="1"/>
</dbReference>
<gene>
    <name evidence="5" type="ORF">ACFFK0_00960</name>
</gene>
<keyword evidence="2" id="KW-0238">DNA-binding</keyword>
<dbReference type="Pfam" id="PF01638">
    <property type="entry name" value="HxlR"/>
    <property type="match status" value="1"/>
</dbReference>
<proteinExistence type="predicted"/>
<keyword evidence="6" id="KW-1185">Reference proteome</keyword>
<evidence type="ECO:0000313" key="5">
    <source>
        <dbReference type="EMBL" id="MFC0211026.1"/>
    </source>
</evidence>
<dbReference type="PANTHER" id="PTHR33204">
    <property type="entry name" value="TRANSCRIPTIONAL REGULATOR, MARR FAMILY"/>
    <property type="match status" value="1"/>
</dbReference>
<dbReference type="InterPro" id="IPR002577">
    <property type="entry name" value="HTH_HxlR"/>
</dbReference>
<dbReference type="PANTHER" id="PTHR33204:SF29">
    <property type="entry name" value="TRANSCRIPTIONAL REGULATOR"/>
    <property type="match status" value="1"/>
</dbReference>
<dbReference type="InterPro" id="IPR011991">
    <property type="entry name" value="ArsR-like_HTH"/>
</dbReference>
<dbReference type="CDD" id="cd00090">
    <property type="entry name" value="HTH_ARSR"/>
    <property type="match status" value="1"/>
</dbReference>
<evidence type="ECO:0000313" key="6">
    <source>
        <dbReference type="Proteomes" id="UP001589776"/>
    </source>
</evidence>
<keyword evidence="1" id="KW-0805">Transcription regulation</keyword>
<sequence length="126" mass="14874">MFLESLQADPAYDAEDIDCYIHVTTTIQAIGGRWKMLILWHLHEGGRRYNELRRLIPGISQKMLAQQLKELEADGLIERRVFPEKPPRVEYEMTEYGKTLEPIFDIMYEWGVRHRTRQSDRPAAVE</sequence>
<evidence type="ECO:0000259" key="4">
    <source>
        <dbReference type="PROSITE" id="PS51118"/>
    </source>
</evidence>
<reference evidence="5 6" key="1">
    <citation type="submission" date="2024-09" db="EMBL/GenBank/DDBJ databases">
        <authorList>
            <person name="Sun Q."/>
            <person name="Mori K."/>
        </authorList>
    </citation>
    <scope>NUCLEOTIDE SEQUENCE [LARGE SCALE GENOMIC DNA]</scope>
    <source>
        <strain evidence="5 6">CCM 7759</strain>
    </source>
</reference>
<dbReference type="RefSeq" id="WP_377467714.1">
    <property type="nucleotide sequence ID" value="NZ_JBHLWN010000008.1"/>
</dbReference>
<accession>A0ABV6DEF1</accession>
<evidence type="ECO:0000256" key="1">
    <source>
        <dbReference type="ARBA" id="ARBA00023015"/>
    </source>
</evidence>
<feature type="domain" description="HTH hxlR-type" evidence="4">
    <location>
        <begin position="19"/>
        <end position="119"/>
    </location>
</feature>
<comment type="caution">
    <text evidence="5">The sequence shown here is derived from an EMBL/GenBank/DDBJ whole genome shotgun (WGS) entry which is preliminary data.</text>
</comment>
<evidence type="ECO:0000256" key="2">
    <source>
        <dbReference type="ARBA" id="ARBA00023125"/>
    </source>
</evidence>
<keyword evidence="3" id="KW-0804">Transcription</keyword>
<dbReference type="Proteomes" id="UP001589776">
    <property type="component" value="Unassembled WGS sequence"/>
</dbReference>
<dbReference type="SUPFAM" id="SSF46785">
    <property type="entry name" value="Winged helix' DNA-binding domain"/>
    <property type="match status" value="1"/>
</dbReference>